<organism evidence="19 20">
    <name type="scientific">Methanoculleus caldifontis</name>
    <dbReference type="NCBI Taxonomy" id="2651577"/>
    <lineage>
        <taxon>Archaea</taxon>
        <taxon>Methanobacteriati</taxon>
        <taxon>Methanobacteriota</taxon>
        <taxon>Stenosarchaea group</taxon>
        <taxon>Methanomicrobia</taxon>
        <taxon>Methanomicrobiales</taxon>
        <taxon>Methanomicrobiaceae</taxon>
        <taxon>Methanoculleus</taxon>
    </lineage>
</organism>
<evidence type="ECO:0000256" key="3">
    <source>
        <dbReference type="ARBA" id="ARBA00004667"/>
    </source>
</evidence>
<keyword evidence="14 16" id="KW-0368">Histidine biosynthesis</keyword>
<dbReference type="InterPro" id="IPR001348">
    <property type="entry name" value="ATP_PRibTrfase_HisG"/>
</dbReference>
<comment type="pathway">
    <text evidence="3 16">Amino-acid biosynthesis; L-histidine biosynthesis; L-histidine from 5-phospho-alpha-D-ribose 1-diphosphate: step 1/9.</text>
</comment>
<dbReference type="EMBL" id="WBKO01000001">
    <property type="protein sequence ID" value="MDV2480936.1"/>
    <property type="molecule type" value="Genomic_DNA"/>
</dbReference>
<keyword evidence="9 16" id="KW-0808">Transferase</keyword>
<keyword evidence="13 16" id="KW-0460">Magnesium</keyword>
<evidence type="ECO:0000256" key="13">
    <source>
        <dbReference type="ARBA" id="ARBA00022842"/>
    </source>
</evidence>
<keyword evidence="12 16" id="KW-0067">ATP-binding</keyword>
<keyword evidence="10 16" id="KW-0479">Metal-binding</keyword>
<evidence type="ECO:0000313" key="20">
    <source>
        <dbReference type="Proteomes" id="UP001281203"/>
    </source>
</evidence>
<keyword evidence="7 16" id="KW-0028">Amino-acid biosynthesis</keyword>
<evidence type="ECO:0000256" key="6">
    <source>
        <dbReference type="ARBA" id="ARBA00022490"/>
    </source>
</evidence>
<feature type="domain" description="Histidine biosynthesis HisG C-terminal" evidence="18">
    <location>
        <begin position="215"/>
        <end position="287"/>
    </location>
</feature>
<evidence type="ECO:0000256" key="4">
    <source>
        <dbReference type="ARBA" id="ARBA00011946"/>
    </source>
</evidence>
<comment type="subcellular location">
    <subcellularLocation>
        <location evidence="2 16">Cytoplasm</location>
    </subcellularLocation>
</comment>
<evidence type="ECO:0000256" key="12">
    <source>
        <dbReference type="ARBA" id="ARBA00022840"/>
    </source>
</evidence>
<evidence type="ECO:0000256" key="2">
    <source>
        <dbReference type="ARBA" id="ARBA00004496"/>
    </source>
</evidence>
<evidence type="ECO:0000256" key="9">
    <source>
        <dbReference type="ARBA" id="ARBA00022679"/>
    </source>
</evidence>
<comment type="activity regulation">
    <text evidence="16">Feedback inhibited by histidine.</text>
</comment>
<keyword evidence="8 16" id="KW-0328">Glycosyltransferase</keyword>
<comment type="function">
    <text evidence="15 16">Catalyzes the condensation of ATP and 5-phosphoribose 1-diphosphate to form N'-(5'-phosphoribosyl)-ATP (PR-ATP). Has a crucial role in the pathway because the rate of histidine biosynthesis seems to be controlled primarily by regulation of HisG enzymatic activity.</text>
</comment>
<evidence type="ECO:0000256" key="14">
    <source>
        <dbReference type="ARBA" id="ARBA00023102"/>
    </source>
</evidence>
<gene>
    <name evidence="16" type="primary">hisG</name>
    <name evidence="19" type="ORF">F8E02_02710</name>
</gene>
<evidence type="ECO:0000313" key="19">
    <source>
        <dbReference type="EMBL" id="MDV2480936.1"/>
    </source>
</evidence>
<dbReference type="Pfam" id="PF01634">
    <property type="entry name" value="HisG"/>
    <property type="match status" value="1"/>
</dbReference>
<evidence type="ECO:0000256" key="10">
    <source>
        <dbReference type="ARBA" id="ARBA00022723"/>
    </source>
</evidence>
<comment type="cofactor">
    <cofactor evidence="16">
        <name>Mg(2+)</name>
        <dbReference type="ChEBI" id="CHEBI:18420"/>
    </cofactor>
</comment>
<dbReference type="InterPro" id="IPR013115">
    <property type="entry name" value="HisG_C"/>
</dbReference>
<dbReference type="HAMAP" id="MF_00079">
    <property type="entry name" value="HisG_Long"/>
    <property type="match status" value="1"/>
</dbReference>
<dbReference type="PANTHER" id="PTHR21403:SF10">
    <property type="entry name" value="ATP PHOSPHORIBOSYLTRANSFERASE"/>
    <property type="match status" value="1"/>
</dbReference>
<accession>A0ABU3X0G4</accession>
<dbReference type="Gene3D" id="3.40.190.10">
    <property type="entry name" value="Periplasmic binding protein-like II"/>
    <property type="match status" value="2"/>
</dbReference>
<name>A0ABU3X0G4_9EURY</name>
<proteinExistence type="inferred from homology"/>
<evidence type="ECO:0000256" key="8">
    <source>
        <dbReference type="ARBA" id="ARBA00022676"/>
    </source>
</evidence>
<comment type="caution">
    <text evidence="19">The sequence shown here is derived from an EMBL/GenBank/DDBJ whole genome shotgun (WGS) entry which is preliminary data.</text>
</comment>
<comment type="similarity">
    <text evidence="16">Belongs to the ATP phosphoribosyltransferase family. Long subfamily.</text>
</comment>
<reference evidence="19 20" key="1">
    <citation type="submission" date="2019-10" db="EMBL/GenBank/DDBJ databases">
        <title>Isolation and characterization of Methanoculleus sp. Wushi-C6 from a hot spring well.</title>
        <authorList>
            <person name="Chen S.-C."/>
            <person name="Lan Z.-H."/>
            <person name="You Y.-T."/>
            <person name="Lai M.-C."/>
        </authorList>
    </citation>
    <scope>NUCLEOTIDE SEQUENCE [LARGE SCALE GENOMIC DNA]</scope>
    <source>
        <strain evidence="19 20">Wushi-C6</strain>
    </source>
</reference>
<dbReference type="SUPFAM" id="SSF53850">
    <property type="entry name" value="Periplasmic binding protein-like II"/>
    <property type="match status" value="1"/>
</dbReference>
<evidence type="ECO:0000256" key="15">
    <source>
        <dbReference type="ARBA" id="ARBA00024861"/>
    </source>
</evidence>
<comment type="catalytic activity">
    <reaction evidence="1 16">
        <text>1-(5-phospho-beta-D-ribosyl)-ATP + diphosphate = 5-phospho-alpha-D-ribose 1-diphosphate + ATP</text>
        <dbReference type="Rhea" id="RHEA:18473"/>
        <dbReference type="ChEBI" id="CHEBI:30616"/>
        <dbReference type="ChEBI" id="CHEBI:33019"/>
        <dbReference type="ChEBI" id="CHEBI:58017"/>
        <dbReference type="ChEBI" id="CHEBI:73183"/>
        <dbReference type="EC" id="2.4.2.17"/>
    </reaction>
</comment>
<evidence type="ECO:0000256" key="7">
    <source>
        <dbReference type="ARBA" id="ARBA00022605"/>
    </source>
</evidence>
<evidence type="ECO:0000259" key="18">
    <source>
        <dbReference type="Pfam" id="PF08029"/>
    </source>
</evidence>
<dbReference type="InterPro" id="IPR011322">
    <property type="entry name" value="N-reg_PII-like_a/b"/>
</dbReference>
<dbReference type="PANTHER" id="PTHR21403">
    <property type="entry name" value="ATP PHOSPHORIBOSYLTRANSFERASE ATP-PRTASE"/>
    <property type="match status" value="1"/>
</dbReference>
<dbReference type="InterPro" id="IPR015867">
    <property type="entry name" value="N-reg_PII/ATP_PRibTrfase_C"/>
</dbReference>
<dbReference type="InterPro" id="IPR020621">
    <property type="entry name" value="ATP-PRT_HisG_long"/>
</dbReference>
<dbReference type="NCBIfam" id="TIGR00070">
    <property type="entry name" value="hisG"/>
    <property type="match status" value="1"/>
</dbReference>
<keyword evidence="6 16" id="KW-0963">Cytoplasm</keyword>
<dbReference type="Gene3D" id="3.30.70.120">
    <property type="match status" value="1"/>
</dbReference>
<sequence>MITIALPKGSLEAQTLQLFKEADLEVRRTDRDYNPRINDPRIGRVKILRPQEIPLYVQMGYFDLGISGLDWVQESGADVEEVANLSYSKTGDGNVKIVVAVHREERIENVGDIRPGSRVTTEYPRLTERFFADLGIPVRLFPSYGASEAKVPDLMDVVVDLTETGSTLRKNGLKIVGQIVESHTALLANRESLGDPEKRREIEEIVTLLLGVIEARHQVLLTMNVPAAALDGIIEALPAMKKPTVSRLHGIDYFSIQTVVQKGLVNSLIPRLKAAGAEDILEIPIAKIVR</sequence>
<keyword evidence="20" id="KW-1185">Reference proteome</keyword>
<dbReference type="Proteomes" id="UP001281203">
    <property type="component" value="Unassembled WGS sequence"/>
</dbReference>
<evidence type="ECO:0000256" key="11">
    <source>
        <dbReference type="ARBA" id="ARBA00022741"/>
    </source>
</evidence>
<dbReference type="Pfam" id="PF08029">
    <property type="entry name" value="HisG_C"/>
    <property type="match status" value="1"/>
</dbReference>
<feature type="domain" description="ATP phosphoribosyltransferase catalytic" evidence="17">
    <location>
        <begin position="49"/>
        <end position="209"/>
    </location>
</feature>
<dbReference type="SUPFAM" id="SSF54913">
    <property type="entry name" value="GlnB-like"/>
    <property type="match status" value="1"/>
</dbReference>
<keyword evidence="11 16" id="KW-0547">Nucleotide-binding</keyword>
<evidence type="ECO:0000256" key="1">
    <source>
        <dbReference type="ARBA" id="ARBA00000915"/>
    </source>
</evidence>
<dbReference type="NCBIfam" id="TIGR03455">
    <property type="entry name" value="HisG_C-term"/>
    <property type="match status" value="1"/>
</dbReference>
<evidence type="ECO:0000256" key="5">
    <source>
        <dbReference type="ARBA" id="ARBA00020998"/>
    </source>
</evidence>
<evidence type="ECO:0000259" key="17">
    <source>
        <dbReference type="Pfam" id="PF01634"/>
    </source>
</evidence>
<dbReference type="GO" id="GO:0003879">
    <property type="term" value="F:ATP phosphoribosyltransferase activity"/>
    <property type="evidence" value="ECO:0007669"/>
    <property type="project" value="UniProtKB-EC"/>
</dbReference>
<evidence type="ECO:0000256" key="16">
    <source>
        <dbReference type="HAMAP-Rule" id="MF_00079"/>
    </source>
</evidence>
<dbReference type="RefSeq" id="WP_317063915.1">
    <property type="nucleotide sequence ID" value="NZ_WBKO01000001.1"/>
</dbReference>
<dbReference type="EC" id="2.4.2.17" evidence="4 16"/>
<protein>
    <recommendedName>
        <fullName evidence="5 16">ATP phosphoribosyltransferase</fullName>
        <shortName evidence="16">ATP-PRT</shortName>
        <shortName evidence="16">ATP-PRTase</shortName>
        <ecNumber evidence="4 16">2.4.2.17</ecNumber>
    </recommendedName>
</protein>
<dbReference type="InterPro" id="IPR013820">
    <property type="entry name" value="ATP_PRibTrfase_cat"/>
</dbReference>